<reference evidence="1 2" key="1">
    <citation type="submission" date="2023-03" db="EMBL/GenBank/DDBJ databases">
        <title>WGS of Methanotrichaceae archaeon Mx.</title>
        <authorList>
            <person name="Sorokin D.Y."/>
            <person name="Merkel A.Y."/>
        </authorList>
    </citation>
    <scope>NUCLEOTIDE SEQUENCE [LARGE SCALE GENOMIC DNA]</scope>
    <source>
        <strain evidence="1 2">Mx</strain>
    </source>
</reference>
<dbReference type="Gene3D" id="3.40.50.10900">
    <property type="entry name" value="PAC-like subunit"/>
    <property type="match status" value="1"/>
</dbReference>
<evidence type="ECO:0000313" key="2">
    <source>
        <dbReference type="Proteomes" id="UP001220010"/>
    </source>
</evidence>
<gene>
    <name evidence="1" type="ORF">P0O15_03515</name>
</gene>
<dbReference type="GO" id="GO:0000502">
    <property type="term" value="C:proteasome complex"/>
    <property type="evidence" value="ECO:0007669"/>
    <property type="project" value="UniProtKB-KW"/>
</dbReference>
<dbReference type="PANTHER" id="PTHR35610:SF8">
    <property type="entry name" value="3-ISOPROPYLMALATE DEHYDRATASE"/>
    <property type="match status" value="1"/>
</dbReference>
<keyword evidence="2" id="KW-1185">Reference proteome</keyword>
<protein>
    <submittedName>
        <fullName evidence="1">Proteasome assembly chaperone family protein</fullName>
    </submittedName>
</protein>
<dbReference type="InterPro" id="IPR038389">
    <property type="entry name" value="PSMG2_sf"/>
</dbReference>
<comment type="caution">
    <text evidence="1">The sequence shown here is derived from an EMBL/GenBank/DDBJ whole genome shotgun (WGS) entry which is preliminary data.</text>
</comment>
<evidence type="ECO:0000313" key="1">
    <source>
        <dbReference type="EMBL" id="MDF0590242.1"/>
    </source>
</evidence>
<dbReference type="InterPro" id="IPR019151">
    <property type="entry name" value="Proteasome_assmbl_chaperone_2"/>
</dbReference>
<proteinExistence type="predicted"/>
<dbReference type="PANTHER" id="PTHR35610">
    <property type="entry name" value="3-ISOPROPYLMALATE DEHYDRATASE-RELATED"/>
    <property type="match status" value="1"/>
</dbReference>
<dbReference type="InterPro" id="IPR004425">
    <property type="entry name" value="MJ0106-like"/>
</dbReference>
<dbReference type="Proteomes" id="UP001220010">
    <property type="component" value="Unassembled WGS sequence"/>
</dbReference>
<dbReference type="NCBIfam" id="TIGR00161">
    <property type="entry name" value="proteasome assembly chaperone family protein"/>
    <property type="match status" value="1"/>
</dbReference>
<dbReference type="EMBL" id="JARFPK010000009">
    <property type="protein sequence ID" value="MDF0590242.1"/>
    <property type="molecule type" value="Genomic_DNA"/>
</dbReference>
<accession>A0ABT5X6E0</accession>
<sequence>MTDEVQVRAETPQSENPVVIEGFPGIGLIGNIASQYVINKLEMDYLGAIDSRFFPPMSVLVGGLAHMPVRIYEKSELGVVVVSSDIPVHPAASYDLARGMVSWAESIGATEMVCLAGITVMGEEQRVFGAATTGEMLNKIKDKVEVFEFGTISGISGSVMNQCLLRKMPAICLLGETHSMAPDPRAAVVTIKMLNNLYSLNVDTTELEERADEIEFQMQKLAEQVQSSSVEEVAGRKELQFPMYG</sequence>
<dbReference type="RefSeq" id="WP_316965997.1">
    <property type="nucleotide sequence ID" value="NZ_JARFPK010000009.1"/>
</dbReference>
<organism evidence="1 2">
    <name type="scientific">Candidatus Methanocrinis natronophilus</name>
    <dbReference type="NCBI Taxonomy" id="3033396"/>
    <lineage>
        <taxon>Archaea</taxon>
        <taxon>Methanobacteriati</taxon>
        <taxon>Methanobacteriota</taxon>
        <taxon>Stenosarchaea group</taxon>
        <taxon>Methanomicrobia</taxon>
        <taxon>Methanotrichales</taxon>
        <taxon>Methanotrichaceae</taxon>
        <taxon>Methanocrinis</taxon>
    </lineage>
</organism>
<keyword evidence="1" id="KW-0647">Proteasome</keyword>
<name>A0ABT5X6E0_9EURY</name>
<dbReference type="SUPFAM" id="SSF159659">
    <property type="entry name" value="Cgl1923-like"/>
    <property type="match status" value="1"/>
</dbReference>
<dbReference type="Pfam" id="PF09754">
    <property type="entry name" value="PAC2"/>
    <property type="match status" value="1"/>
</dbReference>